<dbReference type="InterPro" id="IPR013149">
    <property type="entry name" value="ADH-like_C"/>
</dbReference>
<accession>A0A1G5Z9K9</accession>
<dbReference type="GO" id="GO:0005829">
    <property type="term" value="C:cytosol"/>
    <property type="evidence" value="ECO:0007669"/>
    <property type="project" value="TreeGrafter"/>
</dbReference>
<organism evidence="4 5">
    <name type="scientific">Mesorhizobium qingshengii</name>
    <dbReference type="NCBI Taxonomy" id="1165689"/>
    <lineage>
        <taxon>Bacteria</taxon>
        <taxon>Pseudomonadati</taxon>
        <taxon>Pseudomonadota</taxon>
        <taxon>Alphaproteobacteria</taxon>
        <taxon>Hyphomicrobiales</taxon>
        <taxon>Phyllobacteriaceae</taxon>
        <taxon>Mesorhizobium</taxon>
    </lineage>
</organism>
<sequence>MVRAIQIGAVGGPEVLKSQSVDIGLPGPGEVRLRHTAVGVNYIDVYYRTGLYSAPLPFIPGMEAAGVVEALGPDVESLKVGDRVSYAGALGSYSEARIINADRLISLPENVSNDLAAAITLKGLTAQVLLRQVYKVKSGDTILIHAAAGGLGLLMTQWAKALGAIVIGTVSSEDKAAIAREHGCDHPIVYTRENFVSRVREITDGKKLPVVFDSVGKDTFLGSLDCLQPHGLMVVSGASSGPVPPIQVSQLAQRGSLFLTRAVVFNYTATRADLEAAAADLFAIVGSGKVRVSVNQRYELAQAETAHRELENRKTTGATILSL</sequence>
<dbReference type="InterPro" id="IPR036291">
    <property type="entry name" value="NAD(P)-bd_dom_sf"/>
</dbReference>
<feature type="domain" description="Enoyl reductase (ER)" evidence="3">
    <location>
        <begin position="11"/>
        <end position="321"/>
    </location>
</feature>
<evidence type="ECO:0000256" key="1">
    <source>
        <dbReference type="ARBA" id="ARBA00022857"/>
    </source>
</evidence>
<evidence type="ECO:0000313" key="4">
    <source>
        <dbReference type="EMBL" id="SDA91491.1"/>
    </source>
</evidence>
<dbReference type="Proteomes" id="UP000198588">
    <property type="component" value="Unassembled WGS sequence"/>
</dbReference>
<dbReference type="GO" id="GO:0070402">
    <property type="term" value="F:NADPH binding"/>
    <property type="evidence" value="ECO:0007669"/>
    <property type="project" value="TreeGrafter"/>
</dbReference>
<dbReference type="EMBL" id="FMXM01000015">
    <property type="protein sequence ID" value="SDA91491.1"/>
    <property type="molecule type" value="Genomic_DNA"/>
</dbReference>
<dbReference type="NCBIfam" id="NF008024">
    <property type="entry name" value="PRK10754.1"/>
    <property type="match status" value="1"/>
</dbReference>
<dbReference type="InterPro" id="IPR047618">
    <property type="entry name" value="QOR-like"/>
</dbReference>
<dbReference type="Gene3D" id="3.90.180.10">
    <property type="entry name" value="Medium-chain alcohol dehydrogenases, catalytic domain"/>
    <property type="match status" value="1"/>
</dbReference>
<name>A0A1G5Z9K9_9HYPH</name>
<dbReference type="AlphaFoldDB" id="A0A1G5Z9K9"/>
<protein>
    <submittedName>
        <fullName evidence="4">NADPH2:quinone reductase</fullName>
    </submittedName>
</protein>
<dbReference type="FunFam" id="3.40.50.720:FF:000053">
    <property type="entry name" value="Quinone oxidoreductase 1"/>
    <property type="match status" value="1"/>
</dbReference>
<dbReference type="InterPro" id="IPR002364">
    <property type="entry name" value="Quin_OxRdtase/zeta-crystal_CS"/>
</dbReference>
<dbReference type="InterPro" id="IPR011032">
    <property type="entry name" value="GroES-like_sf"/>
</dbReference>
<evidence type="ECO:0000256" key="2">
    <source>
        <dbReference type="ARBA" id="ARBA00023002"/>
    </source>
</evidence>
<dbReference type="Pfam" id="PF00107">
    <property type="entry name" value="ADH_zinc_N"/>
    <property type="match status" value="1"/>
</dbReference>
<reference evidence="4 5" key="1">
    <citation type="submission" date="2016-10" db="EMBL/GenBank/DDBJ databases">
        <authorList>
            <person name="de Groot N.N."/>
        </authorList>
    </citation>
    <scope>NUCLEOTIDE SEQUENCE [LARGE SCALE GENOMIC DNA]</scope>
    <source>
        <strain evidence="4 5">CGMCC 1.12097</strain>
    </source>
</reference>
<evidence type="ECO:0000313" key="5">
    <source>
        <dbReference type="Proteomes" id="UP000198588"/>
    </source>
</evidence>
<dbReference type="GO" id="GO:0035925">
    <property type="term" value="F:mRNA 3'-UTR AU-rich region binding"/>
    <property type="evidence" value="ECO:0007669"/>
    <property type="project" value="TreeGrafter"/>
</dbReference>
<dbReference type="InterPro" id="IPR013154">
    <property type="entry name" value="ADH-like_N"/>
</dbReference>
<dbReference type="GO" id="GO:0008270">
    <property type="term" value="F:zinc ion binding"/>
    <property type="evidence" value="ECO:0007669"/>
    <property type="project" value="InterPro"/>
</dbReference>
<dbReference type="RefSeq" id="WP_091582409.1">
    <property type="nucleotide sequence ID" value="NZ_FMXM01000015.1"/>
</dbReference>
<dbReference type="PANTHER" id="PTHR48106:SF13">
    <property type="entry name" value="QUINONE OXIDOREDUCTASE-RELATED"/>
    <property type="match status" value="1"/>
</dbReference>
<keyword evidence="1" id="KW-0521">NADP</keyword>
<evidence type="ECO:0000259" key="3">
    <source>
        <dbReference type="SMART" id="SM00829"/>
    </source>
</evidence>
<dbReference type="CDD" id="cd05286">
    <property type="entry name" value="QOR2"/>
    <property type="match status" value="1"/>
</dbReference>
<keyword evidence="2" id="KW-0560">Oxidoreductase</keyword>
<dbReference type="SUPFAM" id="SSF50129">
    <property type="entry name" value="GroES-like"/>
    <property type="match status" value="1"/>
</dbReference>
<gene>
    <name evidence="4" type="ORF">SAMN02927914_04526</name>
</gene>
<dbReference type="PROSITE" id="PS01162">
    <property type="entry name" value="QOR_ZETA_CRYSTAL"/>
    <property type="match status" value="1"/>
</dbReference>
<dbReference type="STRING" id="1165689.SAMN02927914_04526"/>
<proteinExistence type="predicted"/>
<dbReference type="Gene3D" id="3.40.50.720">
    <property type="entry name" value="NAD(P)-binding Rossmann-like Domain"/>
    <property type="match status" value="1"/>
</dbReference>
<dbReference type="Pfam" id="PF08240">
    <property type="entry name" value="ADH_N"/>
    <property type="match status" value="1"/>
</dbReference>
<dbReference type="SMART" id="SM00829">
    <property type="entry name" value="PKS_ER"/>
    <property type="match status" value="1"/>
</dbReference>
<dbReference type="PANTHER" id="PTHR48106">
    <property type="entry name" value="QUINONE OXIDOREDUCTASE PIG3-RELATED"/>
    <property type="match status" value="1"/>
</dbReference>
<dbReference type="GO" id="GO:0003960">
    <property type="term" value="F:quinone reductase (NADPH) activity"/>
    <property type="evidence" value="ECO:0007669"/>
    <property type="project" value="InterPro"/>
</dbReference>
<dbReference type="SUPFAM" id="SSF51735">
    <property type="entry name" value="NAD(P)-binding Rossmann-fold domains"/>
    <property type="match status" value="1"/>
</dbReference>
<dbReference type="InterPro" id="IPR020843">
    <property type="entry name" value="ER"/>
</dbReference>
<dbReference type="OrthoDB" id="9805883at2"/>